<protein>
    <submittedName>
        <fullName evidence="1">Integral membrane family protein</fullName>
    </submittedName>
</protein>
<gene>
    <name evidence="1" type="ORF">CTRU02_202021</name>
</gene>
<reference evidence="1 2" key="1">
    <citation type="journal article" date="2020" name="Phytopathology">
        <title>Genome Sequence Resources of Colletotrichum truncatum, C. plurivorum, C. musicola, and C. sojae: Four Species Pathogenic to Soybean (Glycine max).</title>
        <authorList>
            <person name="Rogerio F."/>
            <person name="Boufleur T.R."/>
            <person name="Ciampi-Guillardi M."/>
            <person name="Sukno S.A."/>
            <person name="Thon M.R."/>
            <person name="Massola Junior N.S."/>
            <person name="Baroncelli R."/>
        </authorList>
    </citation>
    <scope>NUCLEOTIDE SEQUENCE [LARGE SCALE GENOMIC DNA]</scope>
    <source>
        <strain evidence="1 2">CMES1059</strain>
    </source>
</reference>
<dbReference type="Proteomes" id="UP000805649">
    <property type="component" value="Unassembled WGS sequence"/>
</dbReference>
<evidence type="ECO:0000313" key="2">
    <source>
        <dbReference type="Proteomes" id="UP000805649"/>
    </source>
</evidence>
<keyword evidence="2" id="KW-1185">Reference proteome</keyword>
<name>A0ACC3ZJ24_COLTU</name>
<dbReference type="EMBL" id="VUJX02000001">
    <property type="protein sequence ID" value="KAL0944134.1"/>
    <property type="molecule type" value="Genomic_DNA"/>
</dbReference>
<sequence>MAEVDLSESNGNALVATAITFLILSWLSVLLRCYVRAFMTKGFQSDDWLMLVAQAVFTLSCSFILVGVQDGLGHHNRALPQKKEVSALKYQALATATYVLDMLFIKLSIGFFLLRLSNSKVYNWILYISLAIVTIWSTVIFFWNIFQCSPVEAQWDYAIPNSRCVSPNDVVAAAYSISVMTILSDWLYALLPIPMIWNVKMTKQAKATVIVILGLGIFASIATLIRLKFLADLTDLSDILCTCPIIESYEDIQSFFMGTDAMVWTLVEPGVAIVASSLVTIRPLLRAWRLNGFTSTDRTPGMSGMSGGMKSGTARSARRPPGYGVSDSDMDMEMGEMAKHRGQFENMPRPSSRPGYSSPFTQTIPKEMDEQHISDIMTPPNRRRGSLVKSEMYIIEGGKSSDTWRGDRMDSPSASSVELDALDAQSQHSGRVGLGGRRNN</sequence>
<proteinExistence type="predicted"/>
<evidence type="ECO:0000313" key="1">
    <source>
        <dbReference type="EMBL" id="KAL0944134.1"/>
    </source>
</evidence>
<organism evidence="1 2">
    <name type="scientific">Colletotrichum truncatum</name>
    <name type="common">Anthracnose fungus</name>
    <name type="synonym">Colletotrichum capsici</name>
    <dbReference type="NCBI Taxonomy" id="5467"/>
    <lineage>
        <taxon>Eukaryota</taxon>
        <taxon>Fungi</taxon>
        <taxon>Dikarya</taxon>
        <taxon>Ascomycota</taxon>
        <taxon>Pezizomycotina</taxon>
        <taxon>Sordariomycetes</taxon>
        <taxon>Hypocreomycetidae</taxon>
        <taxon>Glomerellales</taxon>
        <taxon>Glomerellaceae</taxon>
        <taxon>Colletotrichum</taxon>
        <taxon>Colletotrichum truncatum species complex</taxon>
    </lineage>
</organism>
<comment type="caution">
    <text evidence="1">The sequence shown here is derived from an EMBL/GenBank/DDBJ whole genome shotgun (WGS) entry which is preliminary data.</text>
</comment>
<accession>A0ACC3ZJ24</accession>